<dbReference type="SUPFAM" id="SSF50998">
    <property type="entry name" value="Quinoprotein alcohol dehydrogenase-like"/>
    <property type="match status" value="1"/>
</dbReference>
<dbReference type="Proteomes" id="UP000824161">
    <property type="component" value="Unassembled WGS sequence"/>
</dbReference>
<feature type="domain" description="Calcineurin-like phosphoesterase" evidence="2">
    <location>
        <begin position="26"/>
        <end position="201"/>
    </location>
</feature>
<accession>A0A9D1KT68</accession>
<sequence>MKKYLFVFFAVLAALSLSAQQKKICFAVLSDTHLGSFAYALDDLNKAIDDINAHPDIQFVIISGDITEFGTDQEIEGTRQVLSRLTKKYLFVPGNHDTNWSESGCTTFNKVMGGSQFRYLHDGVLFLGIGSGPYMRMGPCQAPREDIEWLRENLQATDPDTPVVFVIHSPLTEGSIANFDQIIDLLKTRNIQYVISGHYHVNQQVDYEGIPGLIVRSNLRRSDPCGGYTIITMEQGCVRAAERRPCEDTLRAPWACFALKKYDPTQDTIRPARQDYTEENALHSRAEVVWEYQDQADIASGTAYRKGTVYFTNTLGQVKALRAKDGRMLWTFRTGEKIFSEPVLDGDRLYVSSADGSVYCLNAKNGRKIWQYATDYPILSTPLVTDDGYLYVGGAKGKFYALDARTGAERWVYDGIVGYTEARPVVWGDKVFIGSWGAEFYAFDRFRGTLAWKFAPGKIRFFSPGACWPVVYDGKVFFHSSDNFLYCFDADTGEMLWSTKEAGGRESIGISGDGRTLYVKSTKDKVVAVDTQADVYVPVWVSDCGFGAEFGPTRITSTDRCLFVSTATGKVYCLDKATGEVLWYHRFSSSLITSALPVGDHDLVVTTMGGKVFY</sequence>
<dbReference type="AlphaFoldDB" id="A0A9D1KT68"/>
<dbReference type="InterPro" id="IPR004843">
    <property type="entry name" value="Calcineurin-like_PHP"/>
</dbReference>
<dbReference type="SUPFAM" id="SSF56300">
    <property type="entry name" value="Metallo-dependent phosphatases"/>
    <property type="match status" value="1"/>
</dbReference>
<dbReference type="Pfam" id="PF00149">
    <property type="entry name" value="Metallophos"/>
    <property type="match status" value="1"/>
</dbReference>
<dbReference type="Pfam" id="PF13360">
    <property type="entry name" value="PQQ_2"/>
    <property type="match status" value="2"/>
</dbReference>
<gene>
    <name evidence="4" type="ORF">IAC44_02320</name>
</gene>
<feature type="domain" description="Pyrrolo-quinoline quinone repeat" evidence="3">
    <location>
        <begin position="549"/>
        <end position="608"/>
    </location>
</feature>
<feature type="signal peptide" evidence="1">
    <location>
        <begin position="1"/>
        <end position="19"/>
    </location>
</feature>
<dbReference type="PANTHER" id="PTHR34512:SF30">
    <property type="entry name" value="OUTER MEMBRANE PROTEIN ASSEMBLY FACTOR BAMB"/>
    <property type="match status" value="1"/>
</dbReference>
<evidence type="ECO:0000259" key="2">
    <source>
        <dbReference type="Pfam" id="PF00149"/>
    </source>
</evidence>
<dbReference type="Gene3D" id="2.40.10.480">
    <property type="match status" value="2"/>
</dbReference>
<evidence type="ECO:0000256" key="1">
    <source>
        <dbReference type="SAM" id="SignalP"/>
    </source>
</evidence>
<feature type="non-terminal residue" evidence="4">
    <location>
        <position position="614"/>
    </location>
</feature>
<reference evidence="4" key="1">
    <citation type="submission" date="2020-10" db="EMBL/GenBank/DDBJ databases">
        <authorList>
            <person name="Gilroy R."/>
        </authorList>
    </citation>
    <scope>NUCLEOTIDE SEQUENCE</scope>
    <source>
        <strain evidence="4">1383</strain>
    </source>
</reference>
<dbReference type="InterPro" id="IPR011047">
    <property type="entry name" value="Quinoprotein_ADH-like_sf"/>
</dbReference>
<comment type="caution">
    <text evidence="4">The sequence shown here is derived from an EMBL/GenBank/DDBJ whole genome shotgun (WGS) entry which is preliminary data.</text>
</comment>
<evidence type="ECO:0000313" key="4">
    <source>
        <dbReference type="EMBL" id="HIT97653.1"/>
    </source>
</evidence>
<keyword evidence="1" id="KW-0732">Signal</keyword>
<organism evidence="4 5">
    <name type="scientific">Candidatus Merdimorpha stercoravium</name>
    <dbReference type="NCBI Taxonomy" id="2840863"/>
    <lineage>
        <taxon>Bacteria</taxon>
        <taxon>Pseudomonadati</taxon>
        <taxon>Bacteroidota</taxon>
        <taxon>Flavobacteriia</taxon>
        <taxon>Flavobacteriales</taxon>
        <taxon>Candidatus Merdimorpha</taxon>
    </lineage>
</organism>
<reference evidence="4" key="2">
    <citation type="journal article" date="2021" name="PeerJ">
        <title>Extensive microbial diversity within the chicken gut microbiome revealed by metagenomics and culture.</title>
        <authorList>
            <person name="Gilroy R."/>
            <person name="Ravi A."/>
            <person name="Getino M."/>
            <person name="Pursley I."/>
            <person name="Horton D.L."/>
            <person name="Alikhan N.F."/>
            <person name="Baker D."/>
            <person name="Gharbi K."/>
            <person name="Hall N."/>
            <person name="Watson M."/>
            <person name="Adriaenssens E.M."/>
            <person name="Foster-Nyarko E."/>
            <person name="Jarju S."/>
            <person name="Secka A."/>
            <person name="Antonio M."/>
            <person name="Oren A."/>
            <person name="Chaudhuri R.R."/>
            <person name="La Ragione R."/>
            <person name="Hildebrand F."/>
            <person name="Pallen M.J."/>
        </authorList>
    </citation>
    <scope>NUCLEOTIDE SEQUENCE</scope>
    <source>
        <strain evidence="4">1383</strain>
    </source>
</reference>
<feature type="domain" description="Pyrrolo-quinoline quinone repeat" evidence="3">
    <location>
        <begin position="287"/>
        <end position="452"/>
    </location>
</feature>
<protein>
    <submittedName>
        <fullName evidence="4">PQQ-binding-like beta-propeller repeat protein</fullName>
    </submittedName>
</protein>
<dbReference type="PANTHER" id="PTHR34512">
    <property type="entry name" value="CELL SURFACE PROTEIN"/>
    <property type="match status" value="1"/>
</dbReference>
<dbReference type="Gene3D" id="2.130.10.10">
    <property type="entry name" value="YVTN repeat-like/Quinoprotein amine dehydrogenase"/>
    <property type="match status" value="1"/>
</dbReference>
<name>A0A9D1KT68_9FLAO</name>
<evidence type="ECO:0000259" key="3">
    <source>
        <dbReference type="Pfam" id="PF13360"/>
    </source>
</evidence>
<evidence type="ECO:0000313" key="5">
    <source>
        <dbReference type="Proteomes" id="UP000824161"/>
    </source>
</evidence>
<dbReference type="SMART" id="SM00564">
    <property type="entry name" value="PQQ"/>
    <property type="match status" value="6"/>
</dbReference>
<feature type="chain" id="PRO_5039598749" evidence="1">
    <location>
        <begin position="20"/>
        <end position="614"/>
    </location>
</feature>
<dbReference type="GO" id="GO:0016787">
    <property type="term" value="F:hydrolase activity"/>
    <property type="evidence" value="ECO:0007669"/>
    <property type="project" value="InterPro"/>
</dbReference>
<dbReference type="InterPro" id="IPR018391">
    <property type="entry name" value="PQQ_b-propeller_rpt"/>
</dbReference>
<dbReference type="InterPro" id="IPR002372">
    <property type="entry name" value="PQQ_rpt_dom"/>
</dbReference>
<dbReference type="Gene3D" id="3.60.21.10">
    <property type="match status" value="1"/>
</dbReference>
<dbReference type="InterPro" id="IPR029052">
    <property type="entry name" value="Metallo-depent_PP-like"/>
</dbReference>
<dbReference type="InterPro" id="IPR015943">
    <property type="entry name" value="WD40/YVTN_repeat-like_dom_sf"/>
</dbReference>
<dbReference type="EMBL" id="DVLY01000054">
    <property type="protein sequence ID" value="HIT97653.1"/>
    <property type="molecule type" value="Genomic_DNA"/>
</dbReference>
<proteinExistence type="predicted"/>